<name>A0A7G9Z0Q1_9EURY</name>
<dbReference type="EMBL" id="MT631553">
    <property type="protein sequence ID" value="QNO53835.1"/>
    <property type="molecule type" value="Genomic_DNA"/>
</dbReference>
<organism evidence="1">
    <name type="scientific">Candidatus Methanophagaceae archaeon ANME-1 ERB6</name>
    <dbReference type="NCBI Taxonomy" id="2759912"/>
    <lineage>
        <taxon>Archaea</taxon>
        <taxon>Methanobacteriati</taxon>
        <taxon>Methanobacteriota</taxon>
        <taxon>Stenosarchaea group</taxon>
        <taxon>Methanomicrobia</taxon>
        <taxon>Candidatus Methanophagales</taxon>
        <taxon>Candidatus Methanophagaceae</taxon>
    </lineage>
</organism>
<protein>
    <submittedName>
        <fullName evidence="1">Uncharacterized protein</fullName>
    </submittedName>
</protein>
<sequence>MANILISNKRYDLVDFDSEEEFEKVVIENSRHLFGKDSVYMDVKKRFGRNKSYNKGIPDGYLIDFTSKKQPQLYFVENELSTHDVYSHISEQVVRFSAVIKTSSNQIRIKLLEVIKSDKRLMQKIIEYLKNTPFSNVDELMNFLVDKRIKIAVVIDEATSDLNDSLDVFRDKPDVVTLKRYSHHNEIAYIYEPLREELQDFERKEKSTGKTEELEFDTVVCPAFEDGFKHAYVENNAWWPIRLSQKAREQLRYLAIYEKLPVAAVSNYAEIDRIEPYKDSGKFIVYLKNKKTVSAIELDKRKKGVAPQSPRFTTLSKLLKAKKISELWT</sequence>
<accession>A0A7G9Z0Q1</accession>
<evidence type="ECO:0000313" key="1">
    <source>
        <dbReference type="EMBL" id="QNO53835.1"/>
    </source>
</evidence>
<gene>
    <name evidence="1" type="ORF">ALDDBJOO_00011</name>
</gene>
<proteinExistence type="predicted"/>
<reference evidence="1" key="1">
    <citation type="submission" date="2020-06" db="EMBL/GenBank/DDBJ databases">
        <title>Unique genomic features of the anaerobic methanotrophic archaea.</title>
        <authorList>
            <person name="Chadwick G.L."/>
            <person name="Skennerton C.T."/>
            <person name="Laso-Perez R."/>
            <person name="Leu A.O."/>
            <person name="Speth D.R."/>
            <person name="Yu H."/>
            <person name="Morgan-Lang C."/>
            <person name="Hatzenpichler R."/>
            <person name="Goudeau D."/>
            <person name="Malmstrom R."/>
            <person name="Brazelton W.J."/>
            <person name="Woyke T."/>
            <person name="Hallam S.J."/>
            <person name="Tyson G.W."/>
            <person name="Wegener G."/>
            <person name="Boetius A."/>
            <person name="Orphan V."/>
        </authorList>
    </citation>
    <scope>NUCLEOTIDE SEQUENCE</scope>
</reference>
<dbReference type="AlphaFoldDB" id="A0A7G9Z0Q1"/>